<comment type="subcellular location">
    <subcellularLocation>
        <location evidence="1">Cell membrane</location>
        <topology evidence="1">Multi-pass membrane protein</topology>
    </subcellularLocation>
</comment>
<dbReference type="PANTHER" id="PTHR30572:SF18">
    <property type="entry name" value="ABC-TYPE MACROLIDE FAMILY EXPORT SYSTEM PERMEASE COMPONENT 2"/>
    <property type="match status" value="1"/>
</dbReference>
<feature type="transmembrane region" description="Helical" evidence="6">
    <location>
        <begin position="692"/>
        <end position="720"/>
    </location>
</feature>
<feature type="transmembrane region" description="Helical" evidence="6">
    <location>
        <begin position="740"/>
        <end position="762"/>
    </location>
</feature>
<feature type="transmembrane region" description="Helical" evidence="6">
    <location>
        <begin position="659"/>
        <end position="680"/>
    </location>
</feature>
<name>A0A150WZN0_9BACT</name>
<dbReference type="PANTHER" id="PTHR30572">
    <property type="entry name" value="MEMBRANE COMPONENT OF TRANSPORTER-RELATED"/>
    <property type="match status" value="1"/>
</dbReference>
<keyword evidence="2" id="KW-1003">Cell membrane</keyword>
<dbReference type="Pfam" id="PF12704">
    <property type="entry name" value="MacB_PCD"/>
    <property type="match status" value="2"/>
</dbReference>
<accession>A0A150WZN0</accession>
<gene>
    <name evidence="9" type="ORF">AWN68_12210</name>
</gene>
<dbReference type="Proteomes" id="UP000075615">
    <property type="component" value="Unassembled WGS sequence"/>
</dbReference>
<feature type="domain" description="ABC3 transporter permease C-terminal" evidence="7">
    <location>
        <begin position="660"/>
        <end position="768"/>
    </location>
</feature>
<dbReference type="OrthoDB" id="5933722at2"/>
<dbReference type="Pfam" id="PF02687">
    <property type="entry name" value="FtsX"/>
    <property type="match status" value="2"/>
</dbReference>
<evidence type="ECO:0000256" key="2">
    <source>
        <dbReference type="ARBA" id="ARBA00022475"/>
    </source>
</evidence>
<keyword evidence="4 6" id="KW-1133">Transmembrane helix</keyword>
<evidence type="ECO:0008006" key="11">
    <source>
        <dbReference type="Google" id="ProtNLM"/>
    </source>
</evidence>
<dbReference type="GO" id="GO:0005886">
    <property type="term" value="C:plasma membrane"/>
    <property type="evidence" value="ECO:0007669"/>
    <property type="project" value="UniProtKB-SubCell"/>
</dbReference>
<evidence type="ECO:0000256" key="5">
    <source>
        <dbReference type="ARBA" id="ARBA00023136"/>
    </source>
</evidence>
<feature type="transmembrane region" description="Helical" evidence="6">
    <location>
        <begin position="369"/>
        <end position="393"/>
    </location>
</feature>
<evidence type="ECO:0000256" key="3">
    <source>
        <dbReference type="ARBA" id="ARBA00022692"/>
    </source>
</evidence>
<proteinExistence type="predicted"/>
<keyword evidence="5 6" id="KW-0472">Membrane</keyword>
<protein>
    <recommendedName>
        <fullName evidence="11">Cell division protein FtsX</fullName>
    </recommendedName>
</protein>
<evidence type="ECO:0000313" key="10">
    <source>
        <dbReference type="Proteomes" id="UP000075615"/>
    </source>
</evidence>
<reference evidence="9 10" key="1">
    <citation type="submission" date="2016-01" db="EMBL/GenBank/DDBJ databases">
        <title>Genome sequencing of Roseivirga echinicomitans KMM 6058.</title>
        <authorList>
            <person name="Selvaratnam C."/>
            <person name="Thevarajoo S."/>
            <person name="Goh K.M."/>
            <person name="Ee R."/>
            <person name="Chan K.-G."/>
            <person name="Chong C.S."/>
        </authorList>
    </citation>
    <scope>NUCLEOTIDE SEQUENCE [LARGE SCALE GENOMIC DNA]</scope>
    <source>
        <strain evidence="9 10">KMM 6058</strain>
    </source>
</reference>
<feature type="transmembrane region" description="Helical" evidence="6">
    <location>
        <begin position="414"/>
        <end position="432"/>
    </location>
</feature>
<evidence type="ECO:0000313" key="9">
    <source>
        <dbReference type="EMBL" id="KYG71939.1"/>
    </source>
</evidence>
<evidence type="ECO:0000256" key="1">
    <source>
        <dbReference type="ARBA" id="ARBA00004651"/>
    </source>
</evidence>
<keyword evidence="3 6" id="KW-0812">Transmembrane</keyword>
<dbReference type="InterPro" id="IPR003838">
    <property type="entry name" value="ABC3_permease_C"/>
</dbReference>
<feature type="transmembrane region" description="Helical" evidence="6">
    <location>
        <begin position="328"/>
        <end position="349"/>
    </location>
</feature>
<comment type="caution">
    <text evidence="9">The sequence shown here is derived from an EMBL/GenBank/DDBJ whole genome shotgun (WGS) entry which is preliminary data.</text>
</comment>
<dbReference type="STRING" id="296218.AWN68_12210"/>
<dbReference type="RefSeq" id="WP_068419154.1">
    <property type="nucleotide sequence ID" value="NZ_LRDB01000052.1"/>
</dbReference>
<evidence type="ECO:0000256" key="4">
    <source>
        <dbReference type="ARBA" id="ARBA00022989"/>
    </source>
</evidence>
<feature type="transmembrane region" description="Helical" evidence="6">
    <location>
        <begin position="21"/>
        <end position="41"/>
    </location>
</feature>
<feature type="domain" description="MacB-like periplasmic core" evidence="8">
    <location>
        <begin position="20"/>
        <end position="193"/>
    </location>
</feature>
<feature type="transmembrane region" description="Helical" evidence="6">
    <location>
        <begin position="272"/>
        <end position="292"/>
    </location>
</feature>
<dbReference type="InterPro" id="IPR050250">
    <property type="entry name" value="Macrolide_Exporter_MacB"/>
</dbReference>
<evidence type="ECO:0000256" key="6">
    <source>
        <dbReference type="SAM" id="Phobius"/>
    </source>
</evidence>
<evidence type="ECO:0000259" key="7">
    <source>
        <dbReference type="Pfam" id="PF02687"/>
    </source>
</evidence>
<dbReference type="GO" id="GO:0022857">
    <property type="term" value="F:transmembrane transporter activity"/>
    <property type="evidence" value="ECO:0007669"/>
    <property type="project" value="TreeGrafter"/>
</dbReference>
<sequence>MLKSYFITTLRSLKKNPVFTLVNVIGLSVGVAAFVLITLFVRDEITYDKFHTKVDRIYRGISVHERGFVFGMADPVIDQMKSKIPGLEKAARIDFGTRAILKYKDELVFEDELYTADPELFQIFDFPLLYGNENDALIADNNLVISKHIMNKYFEGKNPLGQSLKFANNDQSYVISGVLEDIPDNSRFQFNFIKTFPKATAGSPWQPKGLFYGLFSTPINTEELSVRLKEIAKESGYPGVDQINFLIEDFGDLYLESERSFTASGVSGDKQFINIFAIVGLLLLSIACINYINSATAKSFSRLKEIGVRKVAGANNGHIQKQFLIETFVLTLISVAIAAGLAEICLPLVNQLSGKHLTLDYFNNPFNLAFILGLVPLITLLAGLYPSVFVSRFNALKIFRGGQSQGKGTLRKSLVVFQFAITLVLVFGTLIIKNQVKLFKSGDLGINPEGVLITAKPRSIDFPVFKSLLEGVGGVEKVVSSPLPYGQSASQMPLNWNMDTEKEEMLVSYSWTTLDFGKALGIKILQGRDFEEGNSDDFNNSILISQAIAKKLAWENPLGKSVEVFNDKYELTSRRIIGVYQDINVYLKTGAPMNVMFSSNQVYNVNIKLADQSQEETIAKITKTWNEEFGETPFEVSYLEDRLAANYEKEERFGQIFNYFSWLAILIAALGTFGLSAYTIAQKYKEIGIRKVLGASVSGIVVRLISNYVLLILVAMFIAVPVSYYFMSGWLQDFNLRVSISPLVFLSGFGLALLVVILTIGYESIKAALSNPVDILRNE</sequence>
<keyword evidence="10" id="KW-1185">Reference proteome</keyword>
<evidence type="ECO:0000259" key="8">
    <source>
        <dbReference type="Pfam" id="PF12704"/>
    </source>
</evidence>
<dbReference type="InterPro" id="IPR025857">
    <property type="entry name" value="MacB_PCD"/>
</dbReference>
<feature type="domain" description="MacB-like periplasmic core" evidence="8">
    <location>
        <begin position="420"/>
        <end position="621"/>
    </location>
</feature>
<dbReference type="AlphaFoldDB" id="A0A150WZN0"/>
<organism evidence="9 10">
    <name type="scientific">Roseivirga echinicomitans</name>
    <dbReference type="NCBI Taxonomy" id="296218"/>
    <lineage>
        <taxon>Bacteria</taxon>
        <taxon>Pseudomonadati</taxon>
        <taxon>Bacteroidota</taxon>
        <taxon>Cytophagia</taxon>
        <taxon>Cytophagales</taxon>
        <taxon>Roseivirgaceae</taxon>
        <taxon>Roseivirga</taxon>
    </lineage>
</organism>
<dbReference type="EMBL" id="LRDB01000052">
    <property type="protein sequence ID" value="KYG71939.1"/>
    <property type="molecule type" value="Genomic_DNA"/>
</dbReference>
<feature type="domain" description="ABC3 transporter permease C-terminal" evidence="7">
    <location>
        <begin position="278"/>
        <end position="394"/>
    </location>
</feature>